<keyword evidence="1" id="KW-0732">Signal</keyword>
<feature type="chain" id="PRO_5047283613" description="Tail specific protease domain-containing protein" evidence="1">
    <location>
        <begin position="25"/>
        <end position="676"/>
    </location>
</feature>
<dbReference type="InterPro" id="IPR052766">
    <property type="entry name" value="S41A_metabolite_peptidase"/>
</dbReference>
<organism evidence="2 3">
    <name type="scientific">Linnemannia gamsii</name>
    <dbReference type="NCBI Taxonomy" id="64522"/>
    <lineage>
        <taxon>Eukaryota</taxon>
        <taxon>Fungi</taxon>
        <taxon>Fungi incertae sedis</taxon>
        <taxon>Mucoromycota</taxon>
        <taxon>Mortierellomycotina</taxon>
        <taxon>Mortierellomycetes</taxon>
        <taxon>Mortierellales</taxon>
        <taxon>Mortierellaceae</taxon>
        <taxon>Linnemannia</taxon>
    </lineage>
</organism>
<accession>A0ABQ7KE00</accession>
<sequence>MISLSANAILPSLSVAALIVASAADPPTTGASGCTDLASRQGVNITYTDVVKCFDSIPFNKEAAKTTLESVTTLFDDYYISRDSAMSPFLAKPLESDPVDIVAKLKKIGRTRYTSDRKFHTDVNLAIESLHDGHSVYVPYCYMAYMYTQPLSLYAPVVDGRQVIKVYNDNKKRGYEECTVTNIDGKTAMAQVKKYASTLVTSKDPNGRLNEALTSMVYSPSAGTFVVFPGRFAIRVYLPDSPSMRFELKCANSKAPIIVNDNWVITPQLPWVFTDTASYIKNVCLAQPEPPQPSAANADSPHKRDLVSVSAERRDEINALSKRAFSDNYPAQAAVAPHGPSLADDSVPLPLSSPVYDAIKIGAGNGTVFYQLKDRPTVGIIVLFITLIDFAEIDFMYQSLETLYHKGVTDIIIDVVGGDGGYANVSPDFAQLFFPNKGPLDKILPVNFRSTPALQQLSAKVFNSTDGGLSQLGNMFSTYGGGFYDSSRFFDLANNRMYTDNSLYTDTVTQYRNGRQAVYTKLTAYKPVTHPVHSNLAKYPWTNNPDRLRIVTDGRCLSACGHVIYLLANQYGVKSYGVGGTQGEPLSKHQYVAAAATTNVIFKRIFAFANMTSPMKDLPYQGIVTAAIGEIFAPGSTVPLEFDGDKYPTDFRLDYDPVNARSREALWTQVAKAAWK</sequence>
<protein>
    <recommendedName>
        <fullName evidence="4">Tail specific protease domain-containing protein</fullName>
    </recommendedName>
</protein>
<dbReference type="Gene3D" id="3.90.226.10">
    <property type="entry name" value="2-enoyl-CoA Hydratase, Chain A, domain 1"/>
    <property type="match status" value="1"/>
</dbReference>
<reference evidence="2 3" key="1">
    <citation type="journal article" date="2020" name="Fungal Divers.">
        <title>Resolving the Mortierellaceae phylogeny through synthesis of multi-gene phylogenetics and phylogenomics.</title>
        <authorList>
            <person name="Vandepol N."/>
            <person name="Liber J."/>
            <person name="Desiro A."/>
            <person name="Na H."/>
            <person name="Kennedy M."/>
            <person name="Barry K."/>
            <person name="Grigoriev I.V."/>
            <person name="Miller A.N."/>
            <person name="O'Donnell K."/>
            <person name="Stajich J.E."/>
            <person name="Bonito G."/>
        </authorList>
    </citation>
    <scope>NUCLEOTIDE SEQUENCE [LARGE SCALE GENOMIC DNA]</scope>
    <source>
        <strain evidence="2 3">AD045</strain>
    </source>
</reference>
<feature type="signal peptide" evidence="1">
    <location>
        <begin position="1"/>
        <end position="24"/>
    </location>
</feature>
<proteinExistence type="predicted"/>
<evidence type="ECO:0008006" key="4">
    <source>
        <dbReference type="Google" id="ProtNLM"/>
    </source>
</evidence>
<keyword evidence="3" id="KW-1185">Reference proteome</keyword>
<comment type="caution">
    <text evidence="2">The sequence shown here is derived from an EMBL/GenBank/DDBJ whole genome shotgun (WGS) entry which is preliminary data.</text>
</comment>
<evidence type="ECO:0000313" key="3">
    <source>
        <dbReference type="Proteomes" id="UP001194696"/>
    </source>
</evidence>
<dbReference type="PANTHER" id="PTHR37049">
    <property type="entry name" value="PEPTIDASE S41 FAMILY PROTEIN"/>
    <property type="match status" value="1"/>
</dbReference>
<gene>
    <name evidence="2" type="ORF">BGZ96_006904</name>
</gene>
<evidence type="ECO:0000313" key="2">
    <source>
        <dbReference type="EMBL" id="KAG0297340.1"/>
    </source>
</evidence>
<dbReference type="Proteomes" id="UP001194696">
    <property type="component" value="Unassembled WGS sequence"/>
</dbReference>
<evidence type="ECO:0000256" key="1">
    <source>
        <dbReference type="SAM" id="SignalP"/>
    </source>
</evidence>
<name>A0ABQ7KE00_9FUNG</name>
<dbReference type="EMBL" id="JAAAIM010000034">
    <property type="protein sequence ID" value="KAG0297340.1"/>
    <property type="molecule type" value="Genomic_DNA"/>
</dbReference>
<dbReference type="SUPFAM" id="SSF52096">
    <property type="entry name" value="ClpP/crotonase"/>
    <property type="match status" value="1"/>
</dbReference>
<dbReference type="PANTHER" id="PTHR37049:SF4">
    <property type="entry name" value="RHODANESE DOMAIN-CONTAINING PROTEIN"/>
    <property type="match status" value="1"/>
</dbReference>
<dbReference type="InterPro" id="IPR029045">
    <property type="entry name" value="ClpP/crotonase-like_dom_sf"/>
</dbReference>